<evidence type="ECO:0000256" key="1">
    <source>
        <dbReference type="ARBA" id="ARBA00005575"/>
    </source>
</evidence>
<dbReference type="FunFam" id="1.10.510.10:FF:000571">
    <property type="entry name" value="Maternal embryonic leucine zipper kinase"/>
    <property type="match status" value="1"/>
</dbReference>
<dbReference type="Gene3D" id="1.10.510.10">
    <property type="entry name" value="Transferase(Phosphotransferase) domain 1"/>
    <property type="match status" value="1"/>
</dbReference>
<evidence type="ECO:0000259" key="13">
    <source>
        <dbReference type="PROSITE" id="PS50011"/>
    </source>
</evidence>
<feature type="region of interest" description="Disordered" evidence="11">
    <location>
        <begin position="502"/>
        <end position="529"/>
    </location>
</feature>
<feature type="binding site" evidence="8 10">
    <location>
        <position position="189"/>
    </location>
    <ligand>
        <name>ATP</name>
        <dbReference type="ChEBI" id="CHEBI:30616"/>
    </ligand>
</feature>
<dbReference type="InterPro" id="IPR017441">
    <property type="entry name" value="Protein_kinase_ATP_BS"/>
</dbReference>
<feature type="compositionally biased region" description="Low complexity" evidence="11">
    <location>
        <begin position="467"/>
        <end position="482"/>
    </location>
</feature>
<feature type="compositionally biased region" description="Gly residues" evidence="11">
    <location>
        <begin position="688"/>
        <end position="697"/>
    </location>
</feature>
<keyword evidence="6 8" id="KW-0067">ATP-binding</keyword>
<reference evidence="14" key="1">
    <citation type="submission" date="2023-03" db="EMBL/GenBank/DDBJ databases">
        <title>Massive genome expansion in bonnet fungi (Mycena s.s.) driven by repeated elements and novel gene families across ecological guilds.</title>
        <authorList>
            <consortium name="Lawrence Berkeley National Laboratory"/>
            <person name="Harder C.B."/>
            <person name="Miyauchi S."/>
            <person name="Viragh M."/>
            <person name="Kuo A."/>
            <person name="Thoen E."/>
            <person name="Andreopoulos B."/>
            <person name="Lu D."/>
            <person name="Skrede I."/>
            <person name="Drula E."/>
            <person name="Henrissat B."/>
            <person name="Morin E."/>
            <person name="Kohler A."/>
            <person name="Barry K."/>
            <person name="LaButti K."/>
            <person name="Morin E."/>
            <person name="Salamov A."/>
            <person name="Lipzen A."/>
            <person name="Mereny Z."/>
            <person name="Hegedus B."/>
            <person name="Baldrian P."/>
            <person name="Stursova M."/>
            <person name="Weitz H."/>
            <person name="Taylor A."/>
            <person name="Grigoriev I.V."/>
            <person name="Nagy L.G."/>
            <person name="Martin F."/>
            <person name="Kauserud H."/>
        </authorList>
    </citation>
    <scope>NUCLEOTIDE SEQUENCE</scope>
    <source>
        <strain evidence="14">9144</strain>
    </source>
</reference>
<gene>
    <name evidence="14" type="ORF">GGX14DRAFT_619829</name>
</gene>
<evidence type="ECO:0000256" key="9">
    <source>
        <dbReference type="PIRSR" id="PIRSR630616-3"/>
    </source>
</evidence>
<dbReference type="InterPro" id="IPR000253">
    <property type="entry name" value="FHA_dom"/>
</dbReference>
<feature type="binding site" evidence="8">
    <location>
        <position position="306"/>
    </location>
    <ligand>
        <name>ATP</name>
        <dbReference type="ChEBI" id="CHEBI:30616"/>
    </ligand>
</feature>
<keyword evidence="4 8" id="KW-0547">Nucleotide-binding</keyword>
<dbReference type="GO" id="GO:0005524">
    <property type="term" value="F:ATP binding"/>
    <property type="evidence" value="ECO:0007669"/>
    <property type="project" value="UniProtKB-UniRule"/>
</dbReference>
<sequence>MSSSQPNPSDDFNTQSTQPISQPADQSRFEDDSESWGLLIPSVPGIQPVRFLKTQPEITIGRDSRHNIVVLPWVCISSKHAVITWNGNENDKSEVTIFDKSFNGTYFQGTKMDRDSTRILNDGCEISFGPFRSQARENEPNYRYTYRDLISQKRELYKKYDLSVKLGDGAYANVYKALQKGTSKWVAVKVINRIMRHNLTPDKEAGVIREITIIRTLRHPNICAFLEFYENSDESLDIVLEFVDGGDLAEFIQSRGGLTDWMSRHITFQMCKAVAYIHSRAITHRDLKPENILLTLDNPPIVKVADFGMAKLVDEATALQTIAGTVQYMAPEIVMRLSTDKPYTNRVDSWSTGGIIFVMATTQTMFSSGITGAELRQLMDTVGIGGIRWGILDSSENISDHGRDFVRRLLVFEPEERMQLAVAQDHPWLLNHKHTYAIDYPEDPETEALRRTASLTIGGANGSGSVKNKNAPNDAPNDAPPALMRAATVDPYADEDVHAAPETVRTASVDPYADDDEPPPLPPRRNARAAVVRTRYPRLASIPETGAGEGEGEVLLPLPGLRQEQGQGQGGAGTPSDASGAKSKATKETSAPAMREDSDGYLYGYRDLPNPDPGPASGPSTPASAPALDAMDVDDAPPPPRKRTLAEIRYAAMGGSGSLSSMSSSEALFAPPAKRGRTEAQAPKFKGTGRGRGGGGKPPNAGAGAAPRQPPSTAKGKGKARAEDPEGEVEEEQKKKEKNPKQGDAEAAGPAMRRPARPDRRGKAPAKR</sequence>
<dbReference type="Pfam" id="PF00069">
    <property type="entry name" value="Pkinase"/>
    <property type="match status" value="1"/>
</dbReference>
<name>A0AAD6YC57_9AGAR</name>
<comment type="caution">
    <text evidence="14">The sequence shown here is derived from an EMBL/GenBank/DDBJ whole genome shotgun (WGS) entry which is preliminary data.</text>
</comment>
<dbReference type="SUPFAM" id="SSF56112">
    <property type="entry name" value="Protein kinase-like (PK-like)"/>
    <property type="match status" value="1"/>
</dbReference>
<evidence type="ECO:0000313" key="14">
    <source>
        <dbReference type="EMBL" id="KAJ7213011.1"/>
    </source>
</evidence>
<dbReference type="SUPFAM" id="SSF49879">
    <property type="entry name" value="SMAD/FHA domain"/>
    <property type="match status" value="1"/>
</dbReference>
<feature type="cross-link" description="Glycyl lysine isopeptide (Lys-Gly) (interchain with G-Cter in SUMO2)" evidence="9">
    <location>
        <position position="288"/>
    </location>
</feature>
<feature type="domain" description="FHA" evidence="12">
    <location>
        <begin position="58"/>
        <end position="112"/>
    </location>
</feature>
<evidence type="ECO:0000256" key="5">
    <source>
        <dbReference type="ARBA" id="ARBA00022777"/>
    </source>
</evidence>
<feature type="compositionally biased region" description="Low complexity" evidence="11">
    <location>
        <begin position="617"/>
        <end position="630"/>
    </location>
</feature>
<dbReference type="PROSITE" id="PS00107">
    <property type="entry name" value="PROTEIN_KINASE_ATP"/>
    <property type="match status" value="1"/>
</dbReference>
<evidence type="ECO:0000259" key="12">
    <source>
        <dbReference type="PROSITE" id="PS50006"/>
    </source>
</evidence>
<evidence type="ECO:0000256" key="6">
    <source>
        <dbReference type="ARBA" id="ARBA00022840"/>
    </source>
</evidence>
<dbReference type="InterPro" id="IPR030616">
    <property type="entry name" value="Aur-like"/>
</dbReference>
<evidence type="ECO:0000256" key="10">
    <source>
        <dbReference type="PROSITE-ProRule" id="PRU10141"/>
    </source>
</evidence>
<dbReference type="PANTHER" id="PTHR24350">
    <property type="entry name" value="SERINE/THREONINE-PROTEIN KINASE IAL-RELATED"/>
    <property type="match status" value="1"/>
</dbReference>
<dbReference type="Gene3D" id="2.60.200.20">
    <property type="match status" value="1"/>
</dbReference>
<evidence type="ECO:0000256" key="8">
    <source>
        <dbReference type="PIRSR" id="PIRSR630616-2"/>
    </source>
</evidence>
<feature type="compositionally biased region" description="Low complexity" evidence="11">
    <location>
        <begin position="698"/>
        <end position="707"/>
    </location>
</feature>
<dbReference type="CDD" id="cd00060">
    <property type="entry name" value="FHA"/>
    <property type="match status" value="1"/>
</dbReference>
<feature type="region of interest" description="Disordered" evidence="11">
    <location>
        <begin position="1"/>
        <end position="33"/>
    </location>
</feature>
<evidence type="ECO:0000256" key="3">
    <source>
        <dbReference type="ARBA" id="ARBA00022679"/>
    </source>
</evidence>
<keyword evidence="2" id="KW-0723">Serine/threonine-protein kinase</keyword>
<evidence type="ECO:0000256" key="2">
    <source>
        <dbReference type="ARBA" id="ARBA00022527"/>
    </source>
</evidence>
<dbReference type="Pfam" id="PF00498">
    <property type="entry name" value="FHA"/>
    <property type="match status" value="1"/>
</dbReference>
<feature type="region of interest" description="Disordered" evidence="11">
    <location>
        <begin position="561"/>
        <end position="768"/>
    </location>
</feature>
<feature type="binding site" evidence="8">
    <location>
        <begin position="290"/>
        <end position="291"/>
    </location>
    <ligand>
        <name>ATP</name>
        <dbReference type="ChEBI" id="CHEBI:30616"/>
    </ligand>
</feature>
<keyword evidence="15" id="KW-1185">Reference proteome</keyword>
<dbReference type="PROSITE" id="PS50006">
    <property type="entry name" value="FHA_DOMAIN"/>
    <property type="match status" value="1"/>
</dbReference>
<comment type="similarity">
    <text evidence="1">Belongs to the protein kinase superfamily. CAMK Ser/Thr protein kinase family. CHEK2 subfamily.</text>
</comment>
<proteinExistence type="inferred from homology"/>
<keyword evidence="3" id="KW-0808">Transferase</keyword>
<evidence type="ECO:0000256" key="4">
    <source>
        <dbReference type="ARBA" id="ARBA00022741"/>
    </source>
</evidence>
<feature type="compositionally biased region" description="Polar residues" evidence="11">
    <location>
        <begin position="1"/>
        <end position="25"/>
    </location>
</feature>
<dbReference type="EMBL" id="JARJCW010000022">
    <property type="protein sequence ID" value="KAJ7213011.1"/>
    <property type="molecule type" value="Genomic_DNA"/>
</dbReference>
<keyword evidence="5 14" id="KW-0418">Kinase</keyword>
<feature type="domain" description="Protein kinase" evidence="13">
    <location>
        <begin position="160"/>
        <end position="429"/>
    </location>
</feature>
<organism evidence="14 15">
    <name type="scientific">Mycena pura</name>
    <dbReference type="NCBI Taxonomy" id="153505"/>
    <lineage>
        <taxon>Eukaryota</taxon>
        <taxon>Fungi</taxon>
        <taxon>Dikarya</taxon>
        <taxon>Basidiomycota</taxon>
        <taxon>Agaricomycotina</taxon>
        <taxon>Agaricomycetes</taxon>
        <taxon>Agaricomycetidae</taxon>
        <taxon>Agaricales</taxon>
        <taxon>Marasmiineae</taxon>
        <taxon>Mycenaceae</taxon>
        <taxon>Mycena</taxon>
    </lineage>
</organism>
<dbReference type="PROSITE" id="PS00108">
    <property type="entry name" value="PROTEIN_KINASE_ST"/>
    <property type="match status" value="1"/>
</dbReference>
<dbReference type="Proteomes" id="UP001219525">
    <property type="component" value="Unassembled WGS sequence"/>
</dbReference>
<accession>A0AAD6YC57</accession>
<dbReference type="SMART" id="SM00220">
    <property type="entry name" value="S_TKc"/>
    <property type="match status" value="1"/>
</dbReference>
<evidence type="ECO:0000313" key="15">
    <source>
        <dbReference type="Proteomes" id="UP001219525"/>
    </source>
</evidence>
<dbReference type="InterPro" id="IPR008271">
    <property type="entry name" value="Ser/Thr_kinase_AS"/>
</dbReference>
<dbReference type="SMART" id="SM00240">
    <property type="entry name" value="FHA"/>
    <property type="match status" value="1"/>
</dbReference>
<dbReference type="InterPro" id="IPR008984">
    <property type="entry name" value="SMAD_FHA_dom_sf"/>
</dbReference>
<feature type="active site" description="Proton acceptor" evidence="7">
    <location>
        <position position="286"/>
    </location>
</feature>
<dbReference type="PROSITE" id="PS50011">
    <property type="entry name" value="PROTEIN_KINASE_DOM"/>
    <property type="match status" value="1"/>
</dbReference>
<feature type="compositionally biased region" description="Basic and acidic residues" evidence="11">
    <location>
        <begin position="732"/>
        <end position="744"/>
    </location>
</feature>
<dbReference type="InterPro" id="IPR000719">
    <property type="entry name" value="Prot_kinase_dom"/>
</dbReference>
<dbReference type="InterPro" id="IPR011009">
    <property type="entry name" value="Kinase-like_dom_sf"/>
</dbReference>
<evidence type="ECO:0000256" key="11">
    <source>
        <dbReference type="SAM" id="MobiDB-lite"/>
    </source>
</evidence>
<feature type="region of interest" description="Disordered" evidence="11">
    <location>
        <begin position="456"/>
        <end position="482"/>
    </location>
</feature>
<dbReference type="AlphaFoldDB" id="A0AAD6YC57"/>
<evidence type="ECO:0000256" key="7">
    <source>
        <dbReference type="PIRSR" id="PIRSR630616-1"/>
    </source>
</evidence>
<protein>
    <submittedName>
        <fullName evidence="14">Kinase-like domain-containing protein</fullName>
    </submittedName>
</protein>
<dbReference type="GO" id="GO:0004674">
    <property type="term" value="F:protein serine/threonine kinase activity"/>
    <property type="evidence" value="ECO:0007669"/>
    <property type="project" value="UniProtKB-KW"/>
</dbReference>